<dbReference type="EMBL" id="CM002926">
    <property type="protein sequence ID" value="KGN52561.1"/>
    <property type="molecule type" value="Genomic_DNA"/>
</dbReference>
<organism evidence="2 3">
    <name type="scientific">Cucumis sativus</name>
    <name type="common">Cucumber</name>
    <dbReference type="NCBI Taxonomy" id="3659"/>
    <lineage>
        <taxon>Eukaryota</taxon>
        <taxon>Viridiplantae</taxon>
        <taxon>Streptophyta</taxon>
        <taxon>Embryophyta</taxon>
        <taxon>Tracheophyta</taxon>
        <taxon>Spermatophyta</taxon>
        <taxon>Magnoliopsida</taxon>
        <taxon>eudicotyledons</taxon>
        <taxon>Gunneridae</taxon>
        <taxon>Pentapetalae</taxon>
        <taxon>rosids</taxon>
        <taxon>fabids</taxon>
        <taxon>Cucurbitales</taxon>
        <taxon>Cucurbitaceae</taxon>
        <taxon>Benincaseae</taxon>
        <taxon>Cucumis</taxon>
    </lineage>
</organism>
<reference evidence="2 3" key="4">
    <citation type="journal article" date="2011" name="BMC Genomics">
        <title>RNA-Seq improves annotation of protein-coding genes in the cucumber genome.</title>
        <authorList>
            <person name="Li Z."/>
            <person name="Zhang Z."/>
            <person name="Yan P."/>
            <person name="Huang S."/>
            <person name="Fei Z."/>
            <person name="Lin K."/>
        </authorList>
    </citation>
    <scope>NUCLEOTIDE SEQUENCE [LARGE SCALE GENOMIC DNA]</scope>
    <source>
        <strain evidence="3">cv. 9930</strain>
    </source>
</reference>
<evidence type="ECO:0000313" key="2">
    <source>
        <dbReference type="EMBL" id="KGN52561.1"/>
    </source>
</evidence>
<dbReference type="AlphaFoldDB" id="A0A0A0KXP0"/>
<keyword evidence="3" id="KW-1185">Reference proteome</keyword>
<evidence type="ECO:0000256" key="1">
    <source>
        <dbReference type="SAM" id="Phobius"/>
    </source>
</evidence>
<feature type="transmembrane region" description="Helical" evidence="1">
    <location>
        <begin position="59"/>
        <end position="84"/>
    </location>
</feature>
<accession>A0A0A0KXP0</accession>
<dbReference type="Gramene" id="KGN52561">
    <property type="protein sequence ID" value="KGN52561"/>
    <property type="gene ID" value="Csa_5G643890"/>
</dbReference>
<gene>
    <name evidence="2" type="ORF">Csa_5G643890</name>
</gene>
<dbReference type="Proteomes" id="UP000029981">
    <property type="component" value="Chromosome 5"/>
</dbReference>
<evidence type="ECO:0000313" key="3">
    <source>
        <dbReference type="Proteomes" id="UP000029981"/>
    </source>
</evidence>
<keyword evidence="1" id="KW-0472">Membrane</keyword>
<protein>
    <submittedName>
        <fullName evidence="2">Uncharacterized protein</fullName>
    </submittedName>
</protein>
<keyword evidence="1" id="KW-0812">Transmembrane</keyword>
<reference evidence="2 3" key="2">
    <citation type="journal article" date="2009" name="PLoS ONE">
        <title>An integrated genetic and cytogenetic map of the cucumber genome.</title>
        <authorList>
            <person name="Ren Y."/>
            <person name="Zhang Z."/>
            <person name="Liu J."/>
            <person name="Staub J.E."/>
            <person name="Han Y."/>
            <person name="Cheng Z."/>
            <person name="Li X."/>
            <person name="Lu J."/>
            <person name="Miao H."/>
            <person name="Kang H."/>
            <person name="Xie B."/>
            <person name="Gu X."/>
            <person name="Wang X."/>
            <person name="Du Y."/>
            <person name="Jin W."/>
            <person name="Huang S."/>
        </authorList>
    </citation>
    <scope>NUCLEOTIDE SEQUENCE [LARGE SCALE GENOMIC DNA]</scope>
    <source>
        <strain evidence="3">cv. 9930</strain>
    </source>
</reference>
<sequence>MCELNEDWLQQVAPTFCKTAPTIIHRRIFLGLPSGLQRFHFRLSGLGHRRKYHRLSERYELCFSVSAHLLMWGCHILSITAFGLF</sequence>
<reference evidence="2 3" key="3">
    <citation type="journal article" date="2010" name="BMC Genomics">
        <title>Transcriptome sequencing and comparative analysis of cucumber flowers with different sex types.</title>
        <authorList>
            <person name="Guo S."/>
            <person name="Zheng Y."/>
            <person name="Joung J.G."/>
            <person name="Liu S."/>
            <person name="Zhang Z."/>
            <person name="Crasta O.R."/>
            <person name="Sobral B.W."/>
            <person name="Xu Y."/>
            <person name="Huang S."/>
            <person name="Fei Z."/>
        </authorList>
    </citation>
    <scope>NUCLEOTIDE SEQUENCE [LARGE SCALE GENOMIC DNA]</scope>
    <source>
        <strain evidence="3">cv. 9930</strain>
    </source>
</reference>
<proteinExistence type="predicted"/>
<keyword evidence="1" id="KW-1133">Transmembrane helix</keyword>
<reference evidence="2 3" key="1">
    <citation type="journal article" date="2009" name="Nat. Genet.">
        <title>The genome of the cucumber, Cucumis sativus L.</title>
        <authorList>
            <person name="Huang S."/>
            <person name="Li R."/>
            <person name="Zhang Z."/>
            <person name="Li L."/>
            <person name="Gu X."/>
            <person name="Fan W."/>
            <person name="Lucas W.J."/>
            <person name="Wang X."/>
            <person name="Xie B."/>
            <person name="Ni P."/>
            <person name="Ren Y."/>
            <person name="Zhu H."/>
            <person name="Li J."/>
            <person name="Lin K."/>
            <person name="Jin W."/>
            <person name="Fei Z."/>
            <person name="Li G."/>
            <person name="Staub J."/>
            <person name="Kilian A."/>
            <person name="van der Vossen E.A."/>
            <person name="Wu Y."/>
            <person name="Guo J."/>
            <person name="He J."/>
            <person name="Jia Z."/>
            <person name="Ren Y."/>
            <person name="Tian G."/>
            <person name="Lu Y."/>
            <person name="Ruan J."/>
            <person name="Qian W."/>
            <person name="Wang M."/>
            <person name="Huang Q."/>
            <person name="Li B."/>
            <person name="Xuan Z."/>
            <person name="Cao J."/>
            <person name="Asan"/>
            <person name="Wu Z."/>
            <person name="Zhang J."/>
            <person name="Cai Q."/>
            <person name="Bai Y."/>
            <person name="Zhao B."/>
            <person name="Han Y."/>
            <person name="Li Y."/>
            <person name="Li X."/>
            <person name="Wang S."/>
            <person name="Shi Q."/>
            <person name="Liu S."/>
            <person name="Cho W.K."/>
            <person name="Kim J.Y."/>
            <person name="Xu Y."/>
            <person name="Heller-Uszynska K."/>
            <person name="Miao H."/>
            <person name="Cheng Z."/>
            <person name="Zhang S."/>
            <person name="Wu J."/>
            <person name="Yang Y."/>
            <person name="Kang H."/>
            <person name="Li M."/>
            <person name="Liang H."/>
            <person name="Ren X."/>
            <person name="Shi Z."/>
            <person name="Wen M."/>
            <person name="Jian M."/>
            <person name="Yang H."/>
            <person name="Zhang G."/>
            <person name="Yang Z."/>
            <person name="Chen R."/>
            <person name="Liu S."/>
            <person name="Li J."/>
            <person name="Ma L."/>
            <person name="Liu H."/>
            <person name="Zhou Y."/>
            <person name="Zhao J."/>
            <person name="Fang X."/>
            <person name="Li G."/>
            <person name="Fang L."/>
            <person name="Li Y."/>
            <person name="Liu D."/>
            <person name="Zheng H."/>
            <person name="Zhang Y."/>
            <person name="Qin N."/>
            <person name="Li Z."/>
            <person name="Yang G."/>
            <person name="Yang S."/>
            <person name="Bolund L."/>
            <person name="Kristiansen K."/>
            <person name="Zheng H."/>
            <person name="Li S."/>
            <person name="Zhang X."/>
            <person name="Yang H."/>
            <person name="Wang J."/>
            <person name="Sun R."/>
            <person name="Zhang B."/>
            <person name="Jiang S."/>
            <person name="Wang J."/>
            <person name="Du Y."/>
            <person name="Li S."/>
        </authorList>
    </citation>
    <scope>NUCLEOTIDE SEQUENCE [LARGE SCALE GENOMIC DNA]</scope>
    <source>
        <strain evidence="3">cv. 9930</strain>
    </source>
</reference>
<name>A0A0A0KXP0_CUCSA</name>